<name>A0AAE1FZS1_PETCI</name>
<keyword evidence="2" id="KW-1185">Reference proteome</keyword>
<dbReference type="Proteomes" id="UP001286313">
    <property type="component" value="Unassembled WGS sequence"/>
</dbReference>
<protein>
    <submittedName>
        <fullName evidence="1">Uncharacterized protein</fullName>
    </submittedName>
</protein>
<proteinExistence type="predicted"/>
<reference evidence="1" key="1">
    <citation type="submission" date="2023-10" db="EMBL/GenBank/DDBJ databases">
        <title>Genome assemblies of two species of porcelain crab, Petrolisthes cinctipes and Petrolisthes manimaculis (Anomura: Porcellanidae).</title>
        <authorList>
            <person name="Angst P."/>
        </authorList>
    </citation>
    <scope>NUCLEOTIDE SEQUENCE</scope>
    <source>
        <strain evidence="1">PB745_01</strain>
        <tissue evidence="1">Gill</tissue>
    </source>
</reference>
<dbReference type="EMBL" id="JAWQEG010001091">
    <property type="protein sequence ID" value="KAK3882496.1"/>
    <property type="molecule type" value="Genomic_DNA"/>
</dbReference>
<comment type="caution">
    <text evidence="1">The sequence shown here is derived from an EMBL/GenBank/DDBJ whole genome shotgun (WGS) entry which is preliminary data.</text>
</comment>
<sequence length="122" mass="13563">MSRSPHIDFPRGCSPFFPRREPVYSLIHFLSSATPQPPPYLSIIFLYTSSARPHLSPLPTYPSYSYTPPQLGHTSAPSLPIHHSPIYLLSSATPQPPPYLPIIVLYTSSARPHLSPLPTYPS</sequence>
<evidence type="ECO:0000313" key="1">
    <source>
        <dbReference type="EMBL" id="KAK3882496.1"/>
    </source>
</evidence>
<accession>A0AAE1FZS1</accession>
<evidence type="ECO:0000313" key="2">
    <source>
        <dbReference type="Proteomes" id="UP001286313"/>
    </source>
</evidence>
<organism evidence="1 2">
    <name type="scientific">Petrolisthes cinctipes</name>
    <name type="common">Flat porcelain crab</name>
    <dbReference type="NCBI Taxonomy" id="88211"/>
    <lineage>
        <taxon>Eukaryota</taxon>
        <taxon>Metazoa</taxon>
        <taxon>Ecdysozoa</taxon>
        <taxon>Arthropoda</taxon>
        <taxon>Crustacea</taxon>
        <taxon>Multicrustacea</taxon>
        <taxon>Malacostraca</taxon>
        <taxon>Eumalacostraca</taxon>
        <taxon>Eucarida</taxon>
        <taxon>Decapoda</taxon>
        <taxon>Pleocyemata</taxon>
        <taxon>Anomura</taxon>
        <taxon>Galatheoidea</taxon>
        <taxon>Porcellanidae</taxon>
        <taxon>Petrolisthes</taxon>
    </lineage>
</organism>
<gene>
    <name evidence="1" type="ORF">Pcinc_013138</name>
</gene>
<dbReference type="AlphaFoldDB" id="A0AAE1FZS1"/>